<dbReference type="SUPFAM" id="SSF88659">
    <property type="entry name" value="Sigma3 and sigma4 domains of RNA polymerase sigma factors"/>
    <property type="match status" value="1"/>
</dbReference>
<accession>A0ABR5J0K6</accession>
<feature type="non-terminal residue" evidence="1">
    <location>
        <position position="110"/>
    </location>
</feature>
<keyword evidence="2" id="KW-1185">Reference proteome</keyword>
<evidence type="ECO:0000313" key="2">
    <source>
        <dbReference type="Proteomes" id="UP000037020"/>
    </source>
</evidence>
<organism evidence="1 2">
    <name type="scientific">Streptomyces varsoviensis</name>
    <dbReference type="NCBI Taxonomy" id="67373"/>
    <lineage>
        <taxon>Bacteria</taxon>
        <taxon>Bacillati</taxon>
        <taxon>Actinomycetota</taxon>
        <taxon>Actinomycetes</taxon>
        <taxon>Kitasatosporales</taxon>
        <taxon>Streptomycetaceae</taxon>
        <taxon>Streptomyces</taxon>
    </lineage>
</organism>
<gene>
    <name evidence="1" type="ORF">ADK38_28205</name>
</gene>
<comment type="caution">
    <text evidence="1">The sequence shown here is derived from an EMBL/GenBank/DDBJ whole genome shotgun (WGS) entry which is preliminary data.</text>
</comment>
<dbReference type="EMBL" id="LGUT01002531">
    <property type="protein sequence ID" value="KOG86941.1"/>
    <property type="molecule type" value="Genomic_DNA"/>
</dbReference>
<dbReference type="Proteomes" id="UP000037020">
    <property type="component" value="Unassembled WGS sequence"/>
</dbReference>
<dbReference type="InterPro" id="IPR036388">
    <property type="entry name" value="WH-like_DNA-bd_sf"/>
</dbReference>
<evidence type="ECO:0000313" key="1">
    <source>
        <dbReference type="EMBL" id="KOG86941.1"/>
    </source>
</evidence>
<dbReference type="Gene3D" id="1.10.10.10">
    <property type="entry name" value="Winged helix-like DNA-binding domain superfamily/Winged helix DNA-binding domain"/>
    <property type="match status" value="1"/>
</dbReference>
<sequence>MFASSAARTSASDEETLDLGADVRAMQEAEASLAVQAFRSLPPRWQTVLWHTTVEEESPSEVAPLLGLTANATAVLAHRAREGLKQAYLQAHVSTSLTSDGDCARYADRL</sequence>
<reference evidence="1 2" key="1">
    <citation type="submission" date="2015-07" db="EMBL/GenBank/DDBJ databases">
        <authorList>
            <person name="Ju K.-S."/>
            <person name="Doroghazi J.R."/>
            <person name="Metcalf W.W."/>
        </authorList>
    </citation>
    <scope>NUCLEOTIDE SEQUENCE [LARGE SCALE GENOMIC DNA]</scope>
    <source>
        <strain evidence="1 2">NRRL B-3589</strain>
    </source>
</reference>
<proteinExistence type="predicted"/>
<dbReference type="InterPro" id="IPR013324">
    <property type="entry name" value="RNA_pol_sigma_r3/r4-like"/>
</dbReference>
<protein>
    <submittedName>
        <fullName evidence="1">ECF subfamily RNA polymerase sigma-24 subunit</fullName>
    </submittedName>
</protein>
<name>A0ABR5J0K6_9ACTN</name>